<dbReference type="AlphaFoldDB" id="A0A5B8C5G5"/>
<evidence type="ECO:0000256" key="5">
    <source>
        <dbReference type="ARBA" id="ARBA00022714"/>
    </source>
</evidence>
<dbReference type="Gene3D" id="3.40.50.80">
    <property type="entry name" value="Nucleotide-binding domain of ferredoxin-NADP reductase (FNR) module"/>
    <property type="match status" value="1"/>
</dbReference>
<feature type="transmembrane region" description="Helical" evidence="13">
    <location>
        <begin position="145"/>
        <end position="166"/>
    </location>
</feature>
<protein>
    <submittedName>
        <fullName evidence="15">Oxidoreductase</fullName>
    </submittedName>
</protein>
<evidence type="ECO:0000256" key="6">
    <source>
        <dbReference type="ARBA" id="ARBA00022723"/>
    </source>
</evidence>
<evidence type="ECO:0000256" key="10">
    <source>
        <dbReference type="ARBA" id="ARBA00023004"/>
    </source>
</evidence>
<dbReference type="Pfam" id="PF01794">
    <property type="entry name" value="Ferric_reduct"/>
    <property type="match status" value="1"/>
</dbReference>
<dbReference type="InterPro" id="IPR017938">
    <property type="entry name" value="Riboflavin_synthase-like_b-brl"/>
</dbReference>
<proteinExistence type="predicted"/>
<dbReference type="InterPro" id="IPR050415">
    <property type="entry name" value="MRET"/>
</dbReference>
<evidence type="ECO:0000313" key="16">
    <source>
        <dbReference type="Proteomes" id="UP000314616"/>
    </source>
</evidence>
<sequence>MAVAVSTRRARALRPDAAHVPVWWRDAAGLLAWASMLVVVALWVHGGGIQDLTAGVAGAMTTLGRVTGLVAADLMLVQVVLMARVPFVERSFGQDELAHRHRFVGLVSFWLLLGHIVLIVLGYAMAARSGVLATAWGMVRTFPGMLLATVGTALLILVVSTSARAARRRLRYESWHLLHLYGYVGGLLVVPHMVWTGAEFTTNAPARAYWWTAWGAAVAAVLAFRLALPAWRSRRHRVVVDRVHHEAPDVVSVHLRGRDLGRLPVQAGNFFVWRFAGPGRTRGHPLSLSAPPTATALRVTAKVTGDGTARLAGLRPGTPVTFEGPYGRLTQAARTRPGVVLLACGIGVTPMRALLEDLTYPSGAATLIYRARSEAELVLREELHEVAARRGARVIELVGARVPDRSSWLPAWAGAWDDAAALLDMVPDVADRDVYLCGPDGWMDAAGAAVRRAGVPLPQTHLERFTM</sequence>
<keyword evidence="5" id="KW-0001">2Fe-2S</keyword>
<dbReference type="KEGG" id="gyu:FE374_13355"/>
<evidence type="ECO:0000256" key="1">
    <source>
        <dbReference type="ARBA" id="ARBA00001974"/>
    </source>
</evidence>
<feature type="transmembrane region" description="Helical" evidence="13">
    <location>
        <begin position="178"/>
        <end position="196"/>
    </location>
</feature>
<dbReference type="SUPFAM" id="SSF63380">
    <property type="entry name" value="Riboflavin synthase domain-like"/>
    <property type="match status" value="1"/>
</dbReference>
<dbReference type="SUPFAM" id="SSF52343">
    <property type="entry name" value="Ferredoxin reductase-like, C-terminal NADP-linked domain"/>
    <property type="match status" value="1"/>
</dbReference>
<dbReference type="PANTHER" id="PTHR47354:SF8">
    <property type="entry name" value="1,2-PHENYLACETYL-COA EPOXIDASE, SUBUNIT E"/>
    <property type="match status" value="1"/>
</dbReference>
<evidence type="ECO:0000256" key="2">
    <source>
        <dbReference type="ARBA" id="ARBA00004141"/>
    </source>
</evidence>
<feature type="transmembrane region" description="Helical" evidence="13">
    <location>
        <begin position="66"/>
        <end position="83"/>
    </location>
</feature>
<keyword evidence="9" id="KW-0560">Oxidoreductase</keyword>
<reference evidence="15 16" key="1">
    <citation type="submission" date="2019-05" db="EMBL/GenBank/DDBJ databases">
        <title>Georgenia *** sp. nov., and Georgenia *** sp. nov., isolated from the intestinal contents of plateau pika (Ochotona curzoniae) in the Qinghai-Tibet plateau of China.</title>
        <authorList>
            <person name="Tian Z."/>
        </authorList>
    </citation>
    <scope>NUCLEOTIDE SEQUENCE [LARGE SCALE GENOMIC DNA]</scope>
    <source>
        <strain evidence="15 16">Z443</strain>
    </source>
</reference>
<evidence type="ECO:0000313" key="15">
    <source>
        <dbReference type="EMBL" id="QDC25467.1"/>
    </source>
</evidence>
<dbReference type="InterPro" id="IPR013130">
    <property type="entry name" value="Fe3_Rdtase_TM_dom"/>
</dbReference>
<dbReference type="GO" id="GO:0016491">
    <property type="term" value="F:oxidoreductase activity"/>
    <property type="evidence" value="ECO:0007669"/>
    <property type="project" value="UniProtKB-KW"/>
</dbReference>
<dbReference type="GO" id="GO:0051537">
    <property type="term" value="F:2 iron, 2 sulfur cluster binding"/>
    <property type="evidence" value="ECO:0007669"/>
    <property type="project" value="UniProtKB-KW"/>
</dbReference>
<evidence type="ECO:0000256" key="11">
    <source>
        <dbReference type="ARBA" id="ARBA00023014"/>
    </source>
</evidence>
<evidence type="ECO:0000256" key="8">
    <source>
        <dbReference type="ARBA" id="ARBA00022989"/>
    </source>
</evidence>
<dbReference type="Pfam" id="PF00175">
    <property type="entry name" value="NAD_binding_1"/>
    <property type="match status" value="1"/>
</dbReference>
<feature type="transmembrane region" description="Helical" evidence="13">
    <location>
        <begin position="208"/>
        <end position="228"/>
    </location>
</feature>
<dbReference type="InterPro" id="IPR001433">
    <property type="entry name" value="OxRdtase_FAD/NAD-bd"/>
</dbReference>
<feature type="transmembrane region" description="Helical" evidence="13">
    <location>
        <begin position="27"/>
        <end position="46"/>
    </location>
</feature>
<evidence type="ECO:0000256" key="7">
    <source>
        <dbReference type="ARBA" id="ARBA00022827"/>
    </source>
</evidence>
<keyword evidence="6" id="KW-0479">Metal-binding</keyword>
<keyword evidence="4 13" id="KW-0812">Transmembrane</keyword>
<dbReference type="GO" id="GO:0016020">
    <property type="term" value="C:membrane"/>
    <property type="evidence" value="ECO:0007669"/>
    <property type="project" value="UniProtKB-SubCell"/>
</dbReference>
<dbReference type="RefSeq" id="WP_139929680.1">
    <property type="nucleotide sequence ID" value="NZ_CP040915.1"/>
</dbReference>
<gene>
    <name evidence="15" type="ORF">FE374_13355</name>
</gene>
<accession>A0A5B8C5G5</accession>
<evidence type="ECO:0000256" key="12">
    <source>
        <dbReference type="ARBA" id="ARBA00023136"/>
    </source>
</evidence>
<keyword evidence="8 13" id="KW-1133">Transmembrane helix</keyword>
<keyword evidence="7" id="KW-0274">FAD</keyword>
<feature type="domain" description="FAD-binding FR-type" evidence="14">
    <location>
        <begin position="233"/>
        <end position="332"/>
    </location>
</feature>
<dbReference type="PANTHER" id="PTHR47354">
    <property type="entry name" value="NADH OXIDOREDUCTASE HCR"/>
    <property type="match status" value="1"/>
</dbReference>
<evidence type="ECO:0000259" key="14">
    <source>
        <dbReference type="PROSITE" id="PS51384"/>
    </source>
</evidence>
<keyword evidence="12 13" id="KW-0472">Membrane</keyword>
<comment type="cofactor">
    <cofactor evidence="1">
        <name>FAD</name>
        <dbReference type="ChEBI" id="CHEBI:57692"/>
    </cofactor>
</comment>
<evidence type="ECO:0000256" key="3">
    <source>
        <dbReference type="ARBA" id="ARBA00022630"/>
    </source>
</evidence>
<keyword evidence="3" id="KW-0285">Flavoprotein</keyword>
<keyword evidence="10" id="KW-0408">Iron</keyword>
<organism evidence="15 16">
    <name type="scientific">Georgenia yuyongxinii</name>
    <dbReference type="NCBI Taxonomy" id="2589797"/>
    <lineage>
        <taxon>Bacteria</taxon>
        <taxon>Bacillati</taxon>
        <taxon>Actinomycetota</taxon>
        <taxon>Actinomycetes</taxon>
        <taxon>Micrococcales</taxon>
        <taxon>Bogoriellaceae</taxon>
        <taxon>Georgenia</taxon>
    </lineage>
</organism>
<dbReference type="GO" id="GO:0046872">
    <property type="term" value="F:metal ion binding"/>
    <property type="evidence" value="ECO:0007669"/>
    <property type="project" value="UniProtKB-KW"/>
</dbReference>
<dbReference type="InterPro" id="IPR017927">
    <property type="entry name" value="FAD-bd_FR_type"/>
</dbReference>
<feature type="transmembrane region" description="Helical" evidence="13">
    <location>
        <begin position="103"/>
        <end position="125"/>
    </location>
</feature>
<dbReference type="PRINTS" id="PR00410">
    <property type="entry name" value="PHEHYDRXLASE"/>
</dbReference>
<comment type="subcellular location">
    <subcellularLocation>
        <location evidence="2">Membrane</location>
        <topology evidence="2">Multi-pass membrane protein</topology>
    </subcellularLocation>
</comment>
<dbReference type="Proteomes" id="UP000314616">
    <property type="component" value="Chromosome"/>
</dbReference>
<dbReference type="GO" id="GO:0050660">
    <property type="term" value="F:flavin adenine dinucleotide binding"/>
    <property type="evidence" value="ECO:0007669"/>
    <property type="project" value="TreeGrafter"/>
</dbReference>
<dbReference type="EMBL" id="CP040915">
    <property type="protein sequence ID" value="QDC25467.1"/>
    <property type="molecule type" value="Genomic_DNA"/>
</dbReference>
<name>A0A5B8C5G5_9MICO</name>
<evidence type="ECO:0000256" key="13">
    <source>
        <dbReference type="SAM" id="Phobius"/>
    </source>
</evidence>
<dbReference type="OrthoDB" id="9801223at2"/>
<evidence type="ECO:0000256" key="4">
    <source>
        <dbReference type="ARBA" id="ARBA00022692"/>
    </source>
</evidence>
<dbReference type="PROSITE" id="PS51384">
    <property type="entry name" value="FAD_FR"/>
    <property type="match status" value="1"/>
</dbReference>
<evidence type="ECO:0000256" key="9">
    <source>
        <dbReference type="ARBA" id="ARBA00023002"/>
    </source>
</evidence>
<dbReference type="InterPro" id="IPR039261">
    <property type="entry name" value="FNR_nucleotide-bd"/>
</dbReference>
<keyword evidence="11" id="KW-0411">Iron-sulfur</keyword>
<dbReference type="Gene3D" id="2.40.30.10">
    <property type="entry name" value="Translation factors"/>
    <property type="match status" value="1"/>
</dbReference>